<organism evidence="1 2">
    <name type="scientific">Geobacillus subterraneus</name>
    <dbReference type="NCBI Taxonomy" id="129338"/>
    <lineage>
        <taxon>Bacteria</taxon>
        <taxon>Bacillati</taxon>
        <taxon>Bacillota</taxon>
        <taxon>Bacilli</taxon>
        <taxon>Bacillales</taxon>
        <taxon>Anoxybacillaceae</taxon>
        <taxon>Geobacillus</taxon>
    </lineage>
</organism>
<dbReference type="PANTHER" id="PTHR43360:SF1">
    <property type="entry name" value="CARBOXYSOME ASSEMBLY PROTEIN CCMM"/>
    <property type="match status" value="1"/>
</dbReference>
<accession>A0ABN4NPG6</accession>
<dbReference type="SUPFAM" id="SSF51161">
    <property type="entry name" value="Trimeric LpxA-like enzymes"/>
    <property type="match status" value="1"/>
</dbReference>
<reference evidence="1 2" key="1">
    <citation type="submission" date="2016-02" db="EMBL/GenBank/DDBJ databases">
        <title>Complete genome sequence of Geobacillus subterraneus KCTC 3922T.</title>
        <authorList>
            <person name="Lee D.-W."/>
            <person name="Lee Y.-J."/>
            <person name="Lee S.-J."/>
            <person name="Park G.-S."/>
            <person name="Lee S.-J."/>
            <person name="Shin J.-H."/>
        </authorList>
    </citation>
    <scope>NUCLEOTIDE SEQUENCE [LARGE SCALE GENOMIC DNA]</scope>
    <source>
        <strain evidence="1 2">KCTC 3922</strain>
    </source>
</reference>
<dbReference type="RefSeq" id="WP_063167020.1">
    <property type="nucleotide sequence ID" value="NZ_CP014342.1"/>
</dbReference>
<dbReference type="InterPro" id="IPR011004">
    <property type="entry name" value="Trimer_LpxA-like_sf"/>
</dbReference>
<evidence type="ECO:0000313" key="2">
    <source>
        <dbReference type="Proteomes" id="UP000076226"/>
    </source>
</evidence>
<evidence type="ECO:0000313" key="1">
    <source>
        <dbReference type="EMBL" id="AMX84875.1"/>
    </source>
</evidence>
<gene>
    <name evidence="1" type="ORF">GS3922_15320</name>
</gene>
<protein>
    <recommendedName>
        <fullName evidence="3">Gamma carbonic anhydrase family protein</fullName>
    </recommendedName>
</protein>
<sequence length="216" mass="24159">MKGAVLLLSYPILYYNPPVAEAAQVSAPKISPKAVIGVDSMIIGDITIADDVFIGFKNLLRADSGYPYYVGPYTNIQDYVLMHVHPGREHVNVNGRKWGVYLEGENSVLHHAAVHGPLFVGRNTFIGQHANIYDSIIGRNCVIMHGATVTNGVKIPDNRFIAPGETVWQQEQADRLPPVPDQWKDLNRRIVDHYYRLGKSYLHHTPLALSYGAHRH</sequence>
<dbReference type="Proteomes" id="UP000076226">
    <property type="component" value="Chromosome"/>
</dbReference>
<dbReference type="Gene3D" id="2.160.10.10">
    <property type="entry name" value="Hexapeptide repeat proteins"/>
    <property type="match status" value="1"/>
</dbReference>
<dbReference type="PANTHER" id="PTHR43360">
    <property type="entry name" value="CARBON DIOXIDE CONCENTRATING MECHANISM PROTEIN CCMM"/>
    <property type="match status" value="1"/>
</dbReference>
<name>A0ABN4NPG6_9BACL</name>
<keyword evidence="2" id="KW-1185">Reference proteome</keyword>
<proteinExistence type="predicted"/>
<dbReference type="EMBL" id="CP014342">
    <property type="protein sequence ID" value="AMX84875.1"/>
    <property type="molecule type" value="Genomic_DNA"/>
</dbReference>
<dbReference type="GeneID" id="32408484"/>
<dbReference type="InterPro" id="IPR052265">
    <property type="entry name" value="Gamma-CA"/>
</dbReference>
<evidence type="ECO:0008006" key="3">
    <source>
        <dbReference type="Google" id="ProtNLM"/>
    </source>
</evidence>